<accession>A0A0B6Z636</accession>
<evidence type="ECO:0008006" key="4">
    <source>
        <dbReference type="Google" id="ProtNLM"/>
    </source>
</evidence>
<gene>
    <name evidence="3" type="primary">ORF49707</name>
</gene>
<organism evidence="3">
    <name type="scientific">Arion vulgaris</name>
    <dbReference type="NCBI Taxonomy" id="1028688"/>
    <lineage>
        <taxon>Eukaryota</taxon>
        <taxon>Metazoa</taxon>
        <taxon>Spiralia</taxon>
        <taxon>Lophotrochozoa</taxon>
        <taxon>Mollusca</taxon>
        <taxon>Gastropoda</taxon>
        <taxon>Heterobranchia</taxon>
        <taxon>Euthyneura</taxon>
        <taxon>Panpulmonata</taxon>
        <taxon>Eupulmonata</taxon>
        <taxon>Stylommatophora</taxon>
        <taxon>Helicina</taxon>
        <taxon>Arionoidea</taxon>
        <taxon>Arionidae</taxon>
        <taxon>Arion</taxon>
    </lineage>
</organism>
<evidence type="ECO:0000256" key="2">
    <source>
        <dbReference type="SAM" id="SignalP"/>
    </source>
</evidence>
<protein>
    <recommendedName>
        <fullName evidence="4">Corticotropin-releasing factor domain-containing protein</fullName>
    </recommendedName>
</protein>
<dbReference type="PROSITE" id="PS51257">
    <property type="entry name" value="PROKAR_LIPOPROTEIN"/>
    <property type="match status" value="1"/>
</dbReference>
<reference evidence="3" key="1">
    <citation type="submission" date="2014-12" db="EMBL/GenBank/DDBJ databases">
        <title>Insight into the proteome of Arion vulgaris.</title>
        <authorList>
            <person name="Aradska J."/>
            <person name="Bulat T."/>
            <person name="Smidak R."/>
            <person name="Sarate P."/>
            <person name="Gangsoo J."/>
            <person name="Sialana F."/>
            <person name="Bilban M."/>
            <person name="Lubec G."/>
        </authorList>
    </citation>
    <scope>NUCLEOTIDE SEQUENCE</scope>
    <source>
        <tissue evidence="3">Skin</tissue>
    </source>
</reference>
<name>A0A0B6Z636_9EUPU</name>
<keyword evidence="2" id="KW-0732">Signal</keyword>
<feature type="signal peptide" evidence="2">
    <location>
        <begin position="1"/>
        <end position="33"/>
    </location>
</feature>
<feature type="region of interest" description="Disordered" evidence="1">
    <location>
        <begin position="74"/>
        <end position="96"/>
    </location>
</feature>
<feature type="chain" id="PRO_5002112120" description="Corticotropin-releasing factor domain-containing protein" evidence="2">
    <location>
        <begin position="34"/>
        <end position="153"/>
    </location>
</feature>
<proteinExistence type="predicted"/>
<sequence length="153" mass="17425">MAKSSVTTSTFIMSSSHVTRVLLLSLMFTLISCSGPDDSDVSEQERTQGEYPQGIARLLFKHMRFRDLPELSESKEDQFDVPNLESWPNRATDPDFNSAETTYFRNARNPPQRQYFKREQQELLVNNLAALLADSNRGKNSASTLRMPSLRFG</sequence>
<evidence type="ECO:0000256" key="1">
    <source>
        <dbReference type="SAM" id="MobiDB-lite"/>
    </source>
</evidence>
<evidence type="ECO:0000313" key="3">
    <source>
        <dbReference type="EMBL" id="CEK63847.1"/>
    </source>
</evidence>
<dbReference type="AlphaFoldDB" id="A0A0B6Z636"/>
<dbReference type="EMBL" id="HACG01016982">
    <property type="protein sequence ID" value="CEK63847.1"/>
    <property type="molecule type" value="Transcribed_RNA"/>
</dbReference>